<dbReference type="STRING" id="314225.ELI_14475"/>
<dbReference type="RefSeq" id="WP_011415809.1">
    <property type="nucleotide sequence ID" value="NC_007722.1"/>
</dbReference>
<dbReference type="HOGENOM" id="CLU_1007389_0_0_5"/>
<evidence type="ECO:0000313" key="4">
    <source>
        <dbReference type="Proteomes" id="UP000008808"/>
    </source>
</evidence>
<sequence length="276" mass="29888">MKTVAVFIALLLGAALPAGCAPAAEEESRTEVPAAADPAAPDLTGHYRIYSLGEGDELSFPIDISAHESGIWWEPGCAGQGLSYRSAGEGKVEFYGPTADTPQIVCDIGFPEELPRVWDALEGVHSVSRESDRSIRLGEGEAQIVLEPTTDPVPDTLAGKWRVEEIDGLSTEGMRRMQFTADETEIWWEPRCAGFVQPYRLKGRRIDIGPEQRPPAPPRPPSADPLPPPPPVCTIGLPPYLADARTALLAAETIRRDNRNHLVIAGGGHYIVLAKR</sequence>
<evidence type="ECO:0008006" key="5">
    <source>
        <dbReference type="Google" id="ProtNLM"/>
    </source>
</evidence>
<protein>
    <recommendedName>
        <fullName evidence="5">META domain-containing protein</fullName>
    </recommendedName>
</protein>
<evidence type="ECO:0000256" key="2">
    <source>
        <dbReference type="SAM" id="SignalP"/>
    </source>
</evidence>
<dbReference type="KEGG" id="eli:ELI_14475"/>
<feature type="chain" id="PRO_5004212863" description="META domain-containing protein" evidence="2">
    <location>
        <begin position="24"/>
        <end position="276"/>
    </location>
</feature>
<gene>
    <name evidence="3" type="ordered locus">ELI_14475</name>
</gene>
<reference evidence="4" key="1">
    <citation type="journal article" date="2009" name="J. Bacteriol.">
        <title>Complete genome sequence of Erythrobacter litoralis HTCC2594.</title>
        <authorList>
            <person name="Oh H.M."/>
            <person name="Giovannoni S.J."/>
            <person name="Ferriera S."/>
            <person name="Johnson J."/>
            <person name="Cho J.C."/>
        </authorList>
    </citation>
    <scope>NUCLEOTIDE SEQUENCE [LARGE SCALE GENOMIC DNA]</scope>
    <source>
        <strain evidence="4">HTCC2594</strain>
    </source>
</reference>
<accession>Q2N5Q4</accession>
<dbReference type="Proteomes" id="UP000008808">
    <property type="component" value="Chromosome"/>
</dbReference>
<dbReference type="EMBL" id="CP000157">
    <property type="protein sequence ID" value="ABC64987.1"/>
    <property type="molecule type" value="Genomic_DNA"/>
</dbReference>
<keyword evidence="4" id="KW-1185">Reference proteome</keyword>
<feature type="region of interest" description="Disordered" evidence="1">
    <location>
        <begin position="207"/>
        <end position="231"/>
    </location>
</feature>
<proteinExistence type="predicted"/>
<keyword evidence="2" id="KW-0732">Signal</keyword>
<name>Q2N5Q4_ERYLH</name>
<dbReference type="OrthoDB" id="7432862at2"/>
<organism evidence="3 4">
    <name type="scientific">Erythrobacter litoralis (strain HTCC2594)</name>
    <dbReference type="NCBI Taxonomy" id="314225"/>
    <lineage>
        <taxon>Bacteria</taxon>
        <taxon>Pseudomonadati</taxon>
        <taxon>Pseudomonadota</taxon>
        <taxon>Alphaproteobacteria</taxon>
        <taxon>Sphingomonadales</taxon>
        <taxon>Erythrobacteraceae</taxon>
        <taxon>Erythrobacter/Porphyrobacter group</taxon>
        <taxon>Erythrobacter</taxon>
    </lineage>
</organism>
<evidence type="ECO:0000256" key="1">
    <source>
        <dbReference type="SAM" id="MobiDB-lite"/>
    </source>
</evidence>
<evidence type="ECO:0000313" key="3">
    <source>
        <dbReference type="EMBL" id="ABC64987.1"/>
    </source>
</evidence>
<dbReference type="AlphaFoldDB" id="Q2N5Q4"/>
<feature type="signal peptide" evidence="2">
    <location>
        <begin position="1"/>
        <end position="23"/>
    </location>
</feature>
<dbReference type="eggNOG" id="ENOG5031B6Y">
    <property type="taxonomic scope" value="Bacteria"/>
</dbReference>
<feature type="compositionally biased region" description="Pro residues" evidence="1">
    <location>
        <begin position="212"/>
        <end position="231"/>
    </location>
</feature>